<proteinExistence type="predicted"/>
<gene>
    <name evidence="2" type="ORF">Tfer_0742</name>
</gene>
<protein>
    <submittedName>
        <fullName evidence="2">Uncharacterized protein</fullName>
    </submittedName>
</protein>
<sequence length="66" mass="7227">MNKWLRLALNSFIGIIALNLVYALLFGGGSLTLAGLLVLAVKVLYLTMIVGLVLGIFAWVKDLKFF</sequence>
<keyword evidence="1" id="KW-0812">Transmembrane</keyword>
<organism evidence="2 3">
    <name type="scientific">Thermincola ferriacetica</name>
    <dbReference type="NCBI Taxonomy" id="281456"/>
    <lineage>
        <taxon>Bacteria</taxon>
        <taxon>Bacillati</taxon>
        <taxon>Bacillota</taxon>
        <taxon>Clostridia</taxon>
        <taxon>Eubacteriales</taxon>
        <taxon>Thermincolaceae</taxon>
        <taxon>Thermincola</taxon>
    </lineage>
</organism>
<evidence type="ECO:0000313" key="2">
    <source>
        <dbReference type="EMBL" id="KNZ70558.1"/>
    </source>
</evidence>
<evidence type="ECO:0000313" key="3">
    <source>
        <dbReference type="Proteomes" id="UP000037175"/>
    </source>
</evidence>
<feature type="transmembrane region" description="Helical" evidence="1">
    <location>
        <begin position="33"/>
        <end position="60"/>
    </location>
</feature>
<dbReference type="EMBL" id="LGTE01000003">
    <property type="protein sequence ID" value="KNZ70558.1"/>
    <property type="molecule type" value="Genomic_DNA"/>
</dbReference>
<feature type="transmembrane region" description="Helical" evidence="1">
    <location>
        <begin position="7"/>
        <end position="27"/>
    </location>
</feature>
<comment type="caution">
    <text evidence="2">The sequence shown here is derived from an EMBL/GenBank/DDBJ whole genome shotgun (WGS) entry which is preliminary data.</text>
</comment>
<dbReference type="Proteomes" id="UP000037175">
    <property type="component" value="Unassembled WGS sequence"/>
</dbReference>
<dbReference type="AlphaFoldDB" id="A0A0L6W5B8"/>
<keyword evidence="1" id="KW-1133">Transmembrane helix</keyword>
<dbReference type="RefSeq" id="WP_052216924.1">
    <property type="nucleotide sequence ID" value="NZ_LGTE01000003.1"/>
</dbReference>
<evidence type="ECO:0000256" key="1">
    <source>
        <dbReference type="SAM" id="Phobius"/>
    </source>
</evidence>
<keyword evidence="1" id="KW-0472">Membrane</keyword>
<keyword evidence="3" id="KW-1185">Reference proteome</keyword>
<name>A0A0L6W5B8_9FIRM</name>
<accession>A0A0L6W5B8</accession>
<reference evidence="3" key="1">
    <citation type="submission" date="2015-07" db="EMBL/GenBank/DDBJ databases">
        <title>Complete Genome of Thermincola ferriacetica strain Z-0001T.</title>
        <authorList>
            <person name="Lusk B."/>
            <person name="Badalamenti J.P."/>
            <person name="Parameswaran P."/>
            <person name="Bond D.R."/>
            <person name="Torres C.I."/>
        </authorList>
    </citation>
    <scope>NUCLEOTIDE SEQUENCE [LARGE SCALE GENOMIC DNA]</scope>
    <source>
        <strain evidence="3">Z-0001</strain>
    </source>
</reference>